<evidence type="ECO:0000256" key="3">
    <source>
        <dbReference type="ARBA" id="ARBA00065890"/>
    </source>
</evidence>
<name>A0ABD1KIA8_9TELE</name>
<dbReference type="GO" id="GO:0005737">
    <property type="term" value="C:cytoplasm"/>
    <property type="evidence" value="ECO:0007669"/>
    <property type="project" value="UniProtKB-SubCell"/>
</dbReference>
<dbReference type="EMBL" id="JBHFQA010000005">
    <property type="protein sequence ID" value="KAL2098874.1"/>
    <property type="molecule type" value="Genomic_DNA"/>
</dbReference>
<dbReference type="Proteomes" id="UP001591681">
    <property type="component" value="Unassembled WGS sequence"/>
</dbReference>
<feature type="region of interest" description="Disordered" evidence="5">
    <location>
        <begin position="91"/>
        <end position="115"/>
    </location>
</feature>
<dbReference type="InterPro" id="IPR051725">
    <property type="entry name" value="SAM-SH3_domain_protein"/>
</dbReference>
<accession>A0ABD1KIA8</accession>
<evidence type="ECO:0000256" key="2">
    <source>
        <dbReference type="ARBA" id="ARBA00022490"/>
    </source>
</evidence>
<dbReference type="PROSITE" id="PS50105">
    <property type="entry name" value="SAM_DOMAIN"/>
    <property type="match status" value="1"/>
</dbReference>
<evidence type="ECO:0000256" key="5">
    <source>
        <dbReference type="SAM" id="MobiDB-lite"/>
    </source>
</evidence>
<comment type="subcellular location">
    <subcellularLocation>
        <location evidence="1">Cytoplasm</location>
    </subcellularLocation>
</comment>
<gene>
    <name evidence="7" type="ORF">ACEWY4_005354</name>
</gene>
<dbReference type="PANTHER" id="PTHR12301">
    <property type="entry name" value="SAM-DOMAIN, SH3 AND NUCLEAR LOCALIZATION SIGNALS PROTEIN RELATED"/>
    <property type="match status" value="1"/>
</dbReference>
<evidence type="ECO:0000259" key="6">
    <source>
        <dbReference type="PROSITE" id="PS50105"/>
    </source>
</evidence>
<dbReference type="SMART" id="SM00454">
    <property type="entry name" value="SAM"/>
    <property type="match status" value="1"/>
</dbReference>
<sequence length="240" mass="26823">MTSNGPSIVYEWLKALQLCQYVESFVDNGYDDLEVCKQIGEPDLDAIGVFNSHHRRKMLNAVARLKEEDKKVALGHYFTLEPVVTISNPPKTSLRGEVNHKDPKPWTDSTWGGNGLKPRFTPSNNNLVLGHCNEPVIYPKLKLKIMIRDKLLKDGIDLGSPPYSKEPVLPCGLLCCERPLQSEGRHRGCSPGAVSWFWSECECEARQPWDSEVLVMMAPPYQPFFTATSTECQEEGGGSG</sequence>
<reference evidence="7 8" key="1">
    <citation type="submission" date="2024-09" db="EMBL/GenBank/DDBJ databases">
        <title>A chromosome-level genome assembly of Gray's grenadier anchovy, Coilia grayii.</title>
        <authorList>
            <person name="Fu Z."/>
        </authorList>
    </citation>
    <scope>NUCLEOTIDE SEQUENCE [LARGE SCALE GENOMIC DNA]</scope>
    <source>
        <strain evidence="7">G4</strain>
        <tissue evidence="7">Muscle</tissue>
    </source>
</reference>
<dbReference type="InterPro" id="IPR001660">
    <property type="entry name" value="SAM"/>
</dbReference>
<dbReference type="Pfam" id="PF00536">
    <property type="entry name" value="SAM_1"/>
    <property type="match status" value="1"/>
</dbReference>
<comment type="subunit">
    <text evidence="3">Interacts promiscuously (via SAM domain) with EPHA5, EPHA6, EPHA7, EPHA8, EPHB1, EPHB2, EPHB3 and EPHB4 (via SAM domain) (in vitro).</text>
</comment>
<dbReference type="Gene3D" id="1.10.150.50">
    <property type="entry name" value="Transcription Factor, Ets-1"/>
    <property type="match status" value="1"/>
</dbReference>
<organism evidence="7 8">
    <name type="scientific">Coilia grayii</name>
    <name type="common">Gray's grenadier anchovy</name>
    <dbReference type="NCBI Taxonomy" id="363190"/>
    <lineage>
        <taxon>Eukaryota</taxon>
        <taxon>Metazoa</taxon>
        <taxon>Chordata</taxon>
        <taxon>Craniata</taxon>
        <taxon>Vertebrata</taxon>
        <taxon>Euteleostomi</taxon>
        <taxon>Actinopterygii</taxon>
        <taxon>Neopterygii</taxon>
        <taxon>Teleostei</taxon>
        <taxon>Clupei</taxon>
        <taxon>Clupeiformes</taxon>
        <taxon>Clupeoidei</taxon>
        <taxon>Engraulidae</taxon>
        <taxon>Coilinae</taxon>
        <taxon>Coilia</taxon>
    </lineage>
</organism>
<evidence type="ECO:0000313" key="8">
    <source>
        <dbReference type="Proteomes" id="UP001591681"/>
    </source>
</evidence>
<protein>
    <recommendedName>
        <fullName evidence="4">Sterile alpha motif domain-containing protein 5</fullName>
    </recommendedName>
</protein>
<dbReference type="FunFam" id="1.10.150.50:FF:000055">
    <property type="entry name" value="Sterile alpha motif domain containing 5"/>
    <property type="match status" value="1"/>
</dbReference>
<dbReference type="CDD" id="cd09527">
    <property type="entry name" value="SAM_Samd5"/>
    <property type="match status" value="1"/>
</dbReference>
<proteinExistence type="predicted"/>
<comment type="caution">
    <text evidence="7">The sequence shown here is derived from an EMBL/GenBank/DDBJ whole genome shotgun (WGS) entry which is preliminary data.</text>
</comment>
<keyword evidence="2" id="KW-0963">Cytoplasm</keyword>
<dbReference type="PANTHER" id="PTHR12301:SF8">
    <property type="entry name" value="STERILE ALPHA MOTIF DOMAIN-CONTAINING PROTEIN 5"/>
    <property type="match status" value="1"/>
</dbReference>
<dbReference type="SUPFAM" id="SSF47769">
    <property type="entry name" value="SAM/Pointed domain"/>
    <property type="match status" value="1"/>
</dbReference>
<feature type="domain" description="SAM" evidence="6">
    <location>
        <begin position="9"/>
        <end position="68"/>
    </location>
</feature>
<keyword evidence="8" id="KW-1185">Reference proteome</keyword>
<evidence type="ECO:0000256" key="4">
    <source>
        <dbReference type="ARBA" id="ARBA00073398"/>
    </source>
</evidence>
<dbReference type="AlphaFoldDB" id="A0ABD1KIA8"/>
<dbReference type="InterPro" id="IPR013761">
    <property type="entry name" value="SAM/pointed_sf"/>
</dbReference>
<evidence type="ECO:0000256" key="1">
    <source>
        <dbReference type="ARBA" id="ARBA00004496"/>
    </source>
</evidence>
<evidence type="ECO:0000313" key="7">
    <source>
        <dbReference type="EMBL" id="KAL2098874.1"/>
    </source>
</evidence>